<dbReference type="KEGG" id="cbd:CBUD_0528a"/>
<evidence type="ECO:0000313" key="1">
    <source>
        <dbReference type="EMBL" id="ACI23109.1"/>
    </source>
</evidence>
<evidence type="ECO:0000313" key="2">
    <source>
        <dbReference type="Proteomes" id="UP000008555"/>
    </source>
</evidence>
<sequence length="34" mass="3801">MTGFKFLSFTTGGSDMGMMSFPLQNRWGLKGKEI</sequence>
<name>B5XH89_COXBN</name>
<dbReference type="AlphaFoldDB" id="B5XH89"/>
<dbReference type="EMBL" id="CP000733">
    <property type="protein sequence ID" value="ACI23109.1"/>
    <property type="molecule type" value="Genomic_DNA"/>
</dbReference>
<dbReference type="HOGENOM" id="CLU_3373279_0_0_6"/>
<proteinExistence type="predicted"/>
<reference evidence="1 2" key="1">
    <citation type="journal article" date="2009" name="Infect. Immun.">
        <title>Comparative genomics reveal extensive transposon-mediated genomic plasticity and diversity among potential effector proteins within the genus Coxiella.</title>
        <authorList>
            <person name="Beare P.A."/>
            <person name="Unsworth N."/>
            <person name="Andoh M."/>
            <person name="Voth D.E."/>
            <person name="Omsland A."/>
            <person name="Gilk S.D."/>
            <person name="Williams K.P."/>
            <person name="Sobral B.W."/>
            <person name="Kupko J.J.III."/>
            <person name="Porcella S.F."/>
            <person name="Samuel J.E."/>
            <person name="Heinzen R.A."/>
        </authorList>
    </citation>
    <scope>NUCLEOTIDE SEQUENCE [LARGE SCALE GENOMIC DNA]</scope>
    <source>
        <strain evidence="1 2">Dugway 5J108-111</strain>
    </source>
</reference>
<organism evidence="1 2">
    <name type="scientific">Coxiella burnetii (strain Dugway 5J108-111)</name>
    <dbReference type="NCBI Taxonomy" id="434922"/>
    <lineage>
        <taxon>Bacteria</taxon>
        <taxon>Pseudomonadati</taxon>
        <taxon>Pseudomonadota</taxon>
        <taxon>Gammaproteobacteria</taxon>
        <taxon>Legionellales</taxon>
        <taxon>Coxiellaceae</taxon>
        <taxon>Coxiella</taxon>
    </lineage>
</organism>
<dbReference type="Proteomes" id="UP000008555">
    <property type="component" value="Chromosome"/>
</dbReference>
<protein>
    <submittedName>
        <fullName evidence="1">Uncharacterized protein</fullName>
    </submittedName>
</protein>
<gene>
    <name evidence="1" type="ORF">CBUD_0528a</name>
</gene>
<accession>B5XH89</accession>